<reference evidence="2" key="2">
    <citation type="journal article" date="2007" name="Science">
        <title>Draft genome sequence of the sexually transmitted pathogen Trichomonas vaginalis.</title>
        <authorList>
            <person name="Carlton J.M."/>
            <person name="Hirt R.P."/>
            <person name="Silva J.C."/>
            <person name="Delcher A.L."/>
            <person name="Schatz M."/>
            <person name="Zhao Q."/>
            <person name="Wortman J.R."/>
            <person name="Bidwell S.L."/>
            <person name="Alsmark U.C.M."/>
            <person name="Besteiro S."/>
            <person name="Sicheritz-Ponten T."/>
            <person name="Noel C.J."/>
            <person name="Dacks J.B."/>
            <person name="Foster P.G."/>
            <person name="Simillion C."/>
            <person name="Van de Peer Y."/>
            <person name="Miranda-Saavedra D."/>
            <person name="Barton G.J."/>
            <person name="Westrop G.D."/>
            <person name="Mueller S."/>
            <person name="Dessi D."/>
            <person name="Fiori P.L."/>
            <person name="Ren Q."/>
            <person name="Paulsen I."/>
            <person name="Zhang H."/>
            <person name="Bastida-Corcuera F.D."/>
            <person name="Simoes-Barbosa A."/>
            <person name="Brown M.T."/>
            <person name="Hayes R.D."/>
            <person name="Mukherjee M."/>
            <person name="Okumura C.Y."/>
            <person name="Schneider R."/>
            <person name="Smith A.J."/>
            <person name="Vanacova S."/>
            <person name="Villalvazo M."/>
            <person name="Haas B.J."/>
            <person name="Pertea M."/>
            <person name="Feldblyum T.V."/>
            <person name="Utterback T.R."/>
            <person name="Shu C.L."/>
            <person name="Osoegawa K."/>
            <person name="de Jong P.J."/>
            <person name="Hrdy I."/>
            <person name="Horvathova L."/>
            <person name="Zubacova Z."/>
            <person name="Dolezal P."/>
            <person name="Malik S.B."/>
            <person name="Logsdon J.M. Jr."/>
            <person name="Henze K."/>
            <person name="Gupta A."/>
            <person name="Wang C.C."/>
            <person name="Dunne R.L."/>
            <person name="Upcroft J.A."/>
            <person name="Upcroft P."/>
            <person name="White O."/>
            <person name="Salzberg S.L."/>
            <person name="Tang P."/>
            <person name="Chiu C.-H."/>
            <person name="Lee Y.-S."/>
            <person name="Embley T.M."/>
            <person name="Coombs G.H."/>
            <person name="Mottram J.C."/>
            <person name="Tachezy J."/>
            <person name="Fraser-Liggett C.M."/>
            <person name="Johnson P.J."/>
        </authorList>
    </citation>
    <scope>NUCLEOTIDE SEQUENCE [LARGE SCALE GENOMIC DNA]</scope>
    <source>
        <strain evidence="2">G3</strain>
    </source>
</reference>
<dbReference type="Pfam" id="PF13306">
    <property type="entry name" value="LRR_5"/>
    <property type="match status" value="4"/>
</dbReference>
<protein>
    <recommendedName>
        <fullName evidence="4">Surface antigen BspA-like</fullName>
    </recommendedName>
</protein>
<dbReference type="Proteomes" id="UP000001542">
    <property type="component" value="Unassembled WGS sequence"/>
</dbReference>
<dbReference type="EMBL" id="DS113278">
    <property type="protein sequence ID" value="EAY13880.1"/>
    <property type="molecule type" value="Genomic_DNA"/>
</dbReference>
<reference evidence="2" key="1">
    <citation type="submission" date="2006-10" db="EMBL/GenBank/DDBJ databases">
        <authorList>
            <person name="Amadeo P."/>
            <person name="Zhao Q."/>
            <person name="Wortman J."/>
            <person name="Fraser-Liggett C."/>
            <person name="Carlton J."/>
        </authorList>
    </citation>
    <scope>NUCLEOTIDE SEQUENCE</scope>
    <source>
        <strain evidence="2">G3</strain>
    </source>
</reference>
<evidence type="ECO:0000313" key="2">
    <source>
        <dbReference type="EMBL" id="EAY13880.1"/>
    </source>
</evidence>
<dbReference type="PANTHER" id="PTHR45661">
    <property type="entry name" value="SURFACE ANTIGEN"/>
    <property type="match status" value="1"/>
</dbReference>
<dbReference type="VEuPathDB" id="TrichDB:TVAGG3_0576030"/>
<dbReference type="InterPro" id="IPR032675">
    <property type="entry name" value="LRR_dom_sf"/>
</dbReference>
<dbReference type="Gene3D" id="3.80.10.10">
    <property type="entry name" value="Ribonuclease Inhibitor"/>
    <property type="match status" value="5"/>
</dbReference>
<keyword evidence="1" id="KW-0812">Transmembrane</keyword>
<dbReference type="SUPFAM" id="SSF52058">
    <property type="entry name" value="L domain-like"/>
    <property type="match status" value="1"/>
</dbReference>
<dbReference type="SMR" id="A2E080"/>
<gene>
    <name evidence="2" type="ORF">TVAG_028330</name>
</gene>
<name>A2E080_TRIV3</name>
<dbReference type="VEuPathDB" id="TrichDB:TVAG_028330"/>
<evidence type="ECO:0000256" key="1">
    <source>
        <dbReference type="SAM" id="Phobius"/>
    </source>
</evidence>
<keyword evidence="1" id="KW-0472">Membrane</keyword>
<keyword evidence="1" id="KW-1133">Transmembrane helix</keyword>
<dbReference type="InterPro" id="IPR053139">
    <property type="entry name" value="Surface_bspA-like"/>
</dbReference>
<evidence type="ECO:0008006" key="4">
    <source>
        <dbReference type="Google" id="ProtNLM"/>
    </source>
</evidence>
<dbReference type="InterPro" id="IPR026906">
    <property type="entry name" value="LRR_5"/>
</dbReference>
<keyword evidence="3" id="KW-1185">Reference proteome</keyword>
<dbReference type="PANTHER" id="PTHR45661:SF3">
    <property type="entry name" value="IG-LIKE DOMAIN-CONTAINING PROTEIN"/>
    <property type="match status" value="1"/>
</dbReference>
<sequence>MLEDSTLETINLDRVTKYGGSVFKGCLNLKSLSINADTIPSSFARGCYQLTSVKFNKEKTTILNTAFASCISLTEIDLTNVVSVGDGAFKDTEITKIHIPQQLQSIGANGFYRSKITEITIDDRNNLYLDIGSGAFAYTMLKEVKIPEYVTLASGAFQNNPYLTKVEVLGDLNALPDYCFCHCHLLKTVTTKKVTTIGVQAFYNDKELADFTVADLQAIGDQAFEFCGNLKMTIPATTLTIGNFAFGYTKSVKIAEGSLLKSVGQYAFVGSQIDEVVVSFAVDIGSFQGCHKLTKVTITSPCNKIASYCFCNCTNINTLIIQGGLESIDSFAFSSCFGLRNIDISNVSVLNSDSFSFVEIEKVKMSNCVIANNAFYGSSSITQITLTKETKSFDATPFSQFKIKNVILEDGNKYLTVKDGSFVYYNSSTLAFALPDAKSFTVPDYCKGIQHGAFSIARKLTKIVFANKIDLTQVNLQDSAYIYQVTFSINDDNLTIPKEFFANCQNLEKVIFETKIKTIPENCFANCINLYQVVLPTTCETIETRAFYNCQSLSKVDISKVTSIYPETFMNSGISNLKFDNCHFLNTSLFKNCFNLKTFDFTGIIYVSNNCFENSSLKTITLDERSFIEDEAFKDCHLLTKADLSLITSIPKGCFLNCIKLSEVVMRHSVLTIGEEAFANTSLVEVVIPDRVSFIGKRAFRDTLSLKTLTLGKGITTLTWEDALFVRSNVEKIIIDKDCKIIERDAFELNPNLKIEFKDNRFFSFIDNFIVNTLTSTLLTSVGKLEPFIKIPTTIDFVSLAGIKHEEFIDEFHQIYTRYTDISQTFVTRPDRAQIIEVPETVKQIQDKPTGYINYKRLFYNGTYMQEMSVPQADERIATLRYNFPQLYTTNYIIGDSCSDNLDYDEFKWRHVLGMSSLEKGMIAAVSIAGVALIVSLILLLLIVFKMKRHGNYEAVSMQTILASQPEKV</sequence>
<dbReference type="InParanoid" id="A2E080"/>
<feature type="transmembrane region" description="Helical" evidence="1">
    <location>
        <begin position="922"/>
        <end position="945"/>
    </location>
</feature>
<evidence type="ECO:0000313" key="3">
    <source>
        <dbReference type="Proteomes" id="UP000001542"/>
    </source>
</evidence>
<dbReference type="AlphaFoldDB" id="A2E080"/>
<proteinExistence type="predicted"/>
<accession>A2E080</accession>
<organism evidence="2 3">
    <name type="scientific">Trichomonas vaginalis (strain ATCC PRA-98 / G3)</name>
    <dbReference type="NCBI Taxonomy" id="412133"/>
    <lineage>
        <taxon>Eukaryota</taxon>
        <taxon>Metamonada</taxon>
        <taxon>Parabasalia</taxon>
        <taxon>Trichomonadida</taxon>
        <taxon>Trichomonadidae</taxon>
        <taxon>Trichomonas</taxon>
    </lineage>
</organism>